<sequence length="366" mass="40720">MRIIVTGGGTGGHIYPALAMVNEIKKHHPNAEVLYIGSERGLEKDIVKRADIPFVTIEISGFKRKLSLENLKTIVKFLKSVGKSKQYIKEFQPDVVIGTGGFVCGPVLYAASKLKIPTVVHEQNVIPGLTNKFLSNYVDLIAISFEGSKEYFKKAKRVVLTGNPRATEVVRADKTNGYKVLNITSDKKVILIFGGSRGAKAINQAFLEMLPKLNQYQNFHFVFVTGNVHYDLIQKEIQKYDSKLLKNIFVTPYLYNMPEILAITDLNISRAGASTLAEVTALGVPSILIPSPYVTNNHQEKNAKWLEEQGAAKMIKEQELSGDKLLDTIVEVMKNHQSYSQAAQNIGKPEAATKLLKEMETLIKKK</sequence>
<keyword evidence="9 10" id="KW-0961">Cell wall biogenesis/degradation</keyword>
<dbReference type="PANTHER" id="PTHR21015:SF22">
    <property type="entry name" value="GLYCOSYLTRANSFERASE"/>
    <property type="match status" value="1"/>
</dbReference>
<keyword evidence="6 10" id="KW-0573">Peptidoglycan synthesis</keyword>
<feature type="domain" description="Glycosyltransferase family 28 N-terminal" evidence="11">
    <location>
        <begin position="3"/>
        <end position="142"/>
    </location>
</feature>
<keyword evidence="7 10" id="KW-0472">Membrane</keyword>
<accession>A0A1D2YV15</accession>
<comment type="similarity">
    <text evidence="10">Belongs to the glycosyltransferase 28 family. MurG subfamily.</text>
</comment>
<evidence type="ECO:0000256" key="1">
    <source>
        <dbReference type="ARBA" id="ARBA00022475"/>
    </source>
</evidence>
<dbReference type="GO" id="GO:0005886">
    <property type="term" value="C:plasma membrane"/>
    <property type="evidence" value="ECO:0007669"/>
    <property type="project" value="UniProtKB-SubCell"/>
</dbReference>
<evidence type="ECO:0000313" key="14">
    <source>
        <dbReference type="Proteomes" id="UP000243739"/>
    </source>
</evidence>
<keyword evidence="8 10" id="KW-0131">Cell cycle</keyword>
<gene>
    <name evidence="10" type="primary">murG</name>
    <name evidence="13" type="ORF">BHF71_08570</name>
</gene>
<dbReference type="CDD" id="cd03785">
    <property type="entry name" value="GT28_MurG"/>
    <property type="match status" value="1"/>
</dbReference>
<keyword evidence="1 10" id="KW-1003">Cell membrane</keyword>
<dbReference type="AlphaFoldDB" id="A0A1D2YV15"/>
<evidence type="ECO:0000256" key="9">
    <source>
        <dbReference type="ARBA" id="ARBA00023316"/>
    </source>
</evidence>
<dbReference type="EMBL" id="MIJF01000020">
    <property type="protein sequence ID" value="OEF99527.1"/>
    <property type="molecule type" value="Genomic_DNA"/>
</dbReference>
<dbReference type="HAMAP" id="MF_00033">
    <property type="entry name" value="MurG"/>
    <property type="match status" value="1"/>
</dbReference>
<keyword evidence="2 10" id="KW-0132">Cell division</keyword>
<dbReference type="InterPro" id="IPR006009">
    <property type="entry name" value="GlcNAc_MurG"/>
</dbReference>
<protein>
    <recommendedName>
        <fullName evidence="10">UDP-N-acetylglucosamine--N-acetylmuramyl-(pentapeptide) pyrophosphoryl-undecaprenol N-acetylglucosamine transferase</fullName>
        <ecNumber evidence="10">2.4.1.227</ecNumber>
    </recommendedName>
    <alternativeName>
        <fullName evidence="10">Undecaprenyl-PP-MurNAc-pentapeptide-UDPGlcNAc GlcNAc transferase</fullName>
    </alternativeName>
</protein>
<keyword evidence="5 10" id="KW-0133">Cell shape</keyword>
<keyword evidence="4 10" id="KW-0808">Transferase</keyword>
<evidence type="ECO:0000256" key="8">
    <source>
        <dbReference type="ARBA" id="ARBA00023306"/>
    </source>
</evidence>
<evidence type="ECO:0000256" key="3">
    <source>
        <dbReference type="ARBA" id="ARBA00022676"/>
    </source>
</evidence>
<evidence type="ECO:0000256" key="7">
    <source>
        <dbReference type="ARBA" id="ARBA00023136"/>
    </source>
</evidence>
<feature type="binding site" evidence="10">
    <location>
        <position position="196"/>
    </location>
    <ligand>
        <name>UDP-N-acetyl-alpha-D-glucosamine</name>
        <dbReference type="ChEBI" id="CHEBI:57705"/>
    </ligand>
</feature>
<feature type="domain" description="Glycosyl transferase family 28 C-terminal" evidence="12">
    <location>
        <begin position="189"/>
        <end position="346"/>
    </location>
</feature>
<dbReference type="GO" id="GO:0008360">
    <property type="term" value="P:regulation of cell shape"/>
    <property type="evidence" value="ECO:0007669"/>
    <property type="project" value="UniProtKB-KW"/>
</dbReference>
<dbReference type="Pfam" id="PF03033">
    <property type="entry name" value="Glyco_transf_28"/>
    <property type="match status" value="1"/>
</dbReference>
<evidence type="ECO:0000256" key="10">
    <source>
        <dbReference type="HAMAP-Rule" id="MF_00033"/>
    </source>
</evidence>
<evidence type="ECO:0000256" key="2">
    <source>
        <dbReference type="ARBA" id="ARBA00022618"/>
    </source>
</evidence>
<evidence type="ECO:0000259" key="11">
    <source>
        <dbReference type="Pfam" id="PF03033"/>
    </source>
</evidence>
<dbReference type="RefSeq" id="WP_069656586.1">
    <property type="nucleotide sequence ID" value="NZ_MIJF01000020.1"/>
</dbReference>
<dbReference type="EC" id="2.4.1.227" evidence="10"/>
<comment type="catalytic activity">
    <reaction evidence="10">
        <text>di-trans,octa-cis-undecaprenyl diphospho-N-acetyl-alpha-D-muramoyl-L-alanyl-D-glutamyl-meso-2,6-diaminopimeloyl-D-alanyl-D-alanine + UDP-N-acetyl-alpha-D-glucosamine = di-trans,octa-cis-undecaprenyl diphospho-[N-acetyl-alpha-D-glucosaminyl-(1-&gt;4)]-N-acetyl-alpha-D-muramoyl-L-alanyl-D-glutamyl-meso-2,6-diaminopimeloyl-D-alanyl-D-alanine + UDP + H(+)</text>
        <dbReference type="Rhea" id="RHEA:31227"/>
        <dbReference type="ChEBI" id="CHEBI:15378"/>
        <dbReference type="ChEBI" id="CHEBI:57705"/>
        <dbReference type="ChEBI" id="CHEBI:58223"/>
        <dbReference type="ChEBI" id="CHEBI:61387"/>
        <dbReference type="ChEBI" id="CHEBI:61388"/>
        <dbReference type="EC" id="2.4.1.227"/>
    </reaction>
</comment>
<evidence type="ECO:0000256" key="5">
    <source>
        <dbReference type="ARBA" id="ARBA00022960"/>
    </source>
</evidence>
<dbReference type="NCBIfam" id="TIGR01133">
    <property type="entry name" value="murG"/>
    <property type="match status" value="1"/>
</dbReference>
<keyword evidence="14" id="KW-1185">Reference proteome</keyword>
<comment type="pathway">
    <text evidence="10">Cell wall biogenesis; peptidoglycan biosynthesis.</text>
</comment>
<feature type="binding site" evidence="10">
    <location>
        <position position="124"/>
    </location>
    <ligand>
        <name>UDP-N-acetyl-alpha-D-glucosamine</name>
        <dbReference type="ChEBI" id="CHEBI:57705"/>
    </ligand>
</feature>
<dbReference type="SUPFAM" id="SSF53756">
    <property type="entry name" value="UDP-Glycosyltransferase/glycogen phosphorylase"/>
    <property type="match status" value="1"/>
</dbReference>
<dbReference type="OrthoDB" id="9808936at2"/>
<name>A0A1D2YV15_9BACI</name>
<reference evidence="13 14" key="1">
    <citation type="submission" date="2016-09" db="EMBL/GenBank/DDBJ databases">
        <title>Draft genome sequence for the type strain of Vulcanibacillus modesticaldus BR, a strictly anaerobic, moderately thermophilic, and nitrate-reducing bacterium from deep sea-hydrothermal vents of the Mid-Atlantic Ridge.</title>
        <authorList>
            <person name="Abin C.A."/>
            <person name="Hollibaugh J.T."/>
        </authorList>
    </citation>
    <scope>NUCLEOTIDE SEQUENCE [LARGE SCALE GENOMIC DNA]</scope>
    <source>
        <strain evidence="13 14">BR</strain>
    </source>
</reference>
<dbReference type="InterPro" id="IPR004276">
    <property type="entry name" value="GlycoTrans_28_N"/>
</dbReference>
<dbReference type="GO" id="GO:0005975">
    <property type="term" value="P:carbohydrate metabolic process"/>
    <property type="evidence" value="ECO:0007669"/>
    <property type="project" value="InterPro"/>
</dbReference>
<dbReference type="GO" id="GO:0071555">
    <property type="term" value="P:cell wall organization"/>
    <property type="evidence" value="ECO:0007669"/>
    <property type="project" value="UniProtKB-KW"/>
</dbReference>
<dbReference type="Pfam" id="PF04101">
    <property type="entry name" value="Glyco_tran_28_C"/>
    <property type="match status" value="1"/>
</dbReference>
<dbReference type="GO" id="GO:0051991">
    <property type="term" value="F:UDP-N-acetyl-D-glucosamine:N-acetylmuramoyl-L-alanyl-D-glutamyl-meso-2,6-diaminopimelyl-D-alanyl-D-alanine-diphosphoundecaprenol 4-beta-N-acetylglucosaminlytransferase activity"/>
    <property type="evidence" value="ECO:0007669"/>
    <property type="project" value="RHEA"/>
</dbReference>
<proteinExistence type="inferred from homology"/>
<organism evidence="13 14">
    <name type="scientific">Vulcanibacillus modesticaldus</name>
    <dbReference type="NCBI Taxonomy" id="337097"/>
    <lineage>
        <taxon>Bacteria</taxon>
        <taxon>Bacillati</taxon>
        <taxon>Bacillota</taxon>
        <taxon>Bacilli</taxon>
        <taxon>Bacillales</taxon>
        <taxon>Bacillaceae</taxon>
        <taxon>Vulcanibacillus</taxon>
    </lineage>
</organism>
<dbReference type="Proteomes" id="UP000243739">
    <property type="component" value="Unassembled WGS sequence"/>
</dbReference>
<dbReference type="UniPathway" id="UPA00219"/>
<dbReference type="STRING" id="337097.BHF71_08570"/>
<dbReference type="GO" id="GO:0050511">
    <property type="term" value="F:undecaprenyldiphospho-muramoylpentapeptide beta-N-acetylglucosaminyltransferase activity"/>
    <property type="evidence" value="ECO:0007669"/>
    <property type="project" value="UniProtKB-UniRule"/>
</dbReference>
<dbReference type="InterPro" id="IPR007235">
    <property type="entry name" value="Glyco_trans_28_C"/>
</dbReference>
<evidence type="ECO:0000256" key="4">
    <source>
        <dbReference type="ARBA" id="ARBA00022679"/>
    </source>
</evidence>
<dbReference type="PANTHER" id="PTHR21015">
    <property type="entry name" value="UDP-N-ACETYLGLUCOSAMINE--N-ACETYLMURAMYL-(PENTAPEPTIDE) PYROPHOSPHORYL-UNDECAPRENOL N-ACETYLGLUCOSAMINE TRANSFERASE 1"/>
    <property type="match status" value="1"/>
</dbReference>
<dbReference type="GO" id="GO:0009252">
    <property type="term" value="P:peptidoglycan biosynthetic process"/>
    <property type="evidence" value="ECO:0007669"/>
    <property type="project" value="UniProtKB-UniRule"/>
</dbReference>
<dbReference type="Gene3D" id="3.40.50.2000">
    <property type="entry name" value="Glycogen Phosphorylase B"/>
    <property type="match status" value="2"/>
</dbReference>
<comment type="caution">
    <text evidence="10">Lacks conserved residue(s) required for the propagation of feature annotation.</text>
</comment>
<feature type="binding site" evidence="10">
    <location>
        <position position="299"/>
    </location>
    <ligand>
        <name>UDP-N-acetyl-alpha-D-glucosamine</name>
        <dbReference type="ChEBI" id="CHEBI:57705"/>
    </ligand>
</feature>
<keyword evidence="3 10" id="KW-0328">Glycosyltransferase</keyword>
<evidence type="ECO:0000256" key="6">
    <source>
        <dbReference type="ARBA" id="ARBA00022984"/>
    </source>
</evidence>
<comment type="caution">
    <text evidence="13">The sequence shown here is derived from an EMBL/GenBank/DDBJ whole genome shotgun (WGS) entry which is preliminary data.</text>
</comment>
<feature type="binding site" evidence="10">
    <location>
        <begin position="10"/>
        <end position="12"/>
    </location>
    <ligand>
        <name>UDP-N-acetyl-alpha-D-glucosamine</name>
        <dbReference type="ChEBI" id="CHEBI:57705"/>
    </ligand>
</feature>
<evidence type="ECO:0000313" key="13">
    <source>
        <dbReference type="EMBL" id="OEF99527.1"/>
    </source>
</evidence>
<evidence type="ECO:0000259" key="12">
    <source>
        <dbReference type="Pfam" id="PF04101"/>
    </source>
</evidence>
<comment type="subcellular location">
    <subcellularLocation>
        <location evidence="10">Cell membrane</location>
        <topology evidence="10">Peripheral membrane protein</topology>
        <orientation evidence="10">Cytoplasmic side</orientation>
    </subcellularLocation>
</comment>
<dbReference type="GO" id="GO:0051301">
    <property type="term" value="P:cell division"/>
    <property type="evidence" value="ECO:0007669"/>
    <property type="project" value="UniProtKB-KW"/>
</dbReference>
<comment type="function">
    <text evidence="10">Cell wall formation. Catalyzes the transfer of a GlcNAc subunit on undecaprenyl-pyrophosphoryl-MurNAc-pentapeptide (lipid intermediate I) to form undecaprenyl-pyrophosphoryl-MurNAc-(pentapeptide)GlcNAc (lipid intermediate II).</text>
</comment>